<name>A0ABQ8HHU8_9ROSI</name>
<dbReference type="InterPro" id="IPR006740">
    <property type="entry name" value="DUF604"/>
</dbReference>
<accession>A0ABQ8HHU8</accession>
<evidence type="ECO:0000313" key="2">
    <source>
        <dbReference type="EMBL" id="KAH7560632.1"/>
    </source>
</evidence>
<dbReference type="Pfam" id="PF04646">
    <property type="entry name" value="DUF604"/>
    <property type="match status" value="1"/>
</dbReference>
<proteinExistence type="predicted"/>
<feature type="transmembrane region" description="Helical" evidence="1">
    <location>
        <begin position="21"/>
        <end position="44"/>
    </location>
</feature>
<dbReference type="Proteomes" id="UP000827721">
    <property type="component" value="Unassembled WGS sequence"/>
</dbReference>
<dbReference type="EMBL" id="JAFEMO010000010">
    <property type="protein sequence ID" value="KAH7560632.1"/>
    <property type="molecule type" value="Genomic_DNA"/>
</dbReference>
<keyword evidence="1" id="KW-0472">Membrane</keyword>
<keyword evidence="3" id="KW-1185">Reference proteome</keyword>
<gene>
    <name evidence="2" type="ORF">JRO89_XS10G0057600</name>
</gene>
<comment type="caution">
    <text evidence="2">The sequence shown here is derived from an EMBL/GenBank/DDBJ whole genome shotgun (WGS) entry which is preliminary data.</text>
</comment>
<evidence type="ECO:0000313" key="3">
    <source>
        <dbReference type="Proteomes" id="UP000827721"/>
    </source>
</evidence>
<keyword evidence="1" id="KW-0812">Transmembrane</keyword>
<evidence type="ECO:0000256" key="1">
    <source>
        <dbReference type="SAM" id="Phobius"/>
    </source>
</evidence>
<dbReference type="PANTHER" id="PTHR10811">
    <property type="entry name" value="FRINGE-RELATED"/>
    <property type="match status" value="1"/>
</dbReference>
<dbReference type="Gene3D" id="3.90.550.50">
    <property type="match status" value="1"/>
</dbReference>
<organism evidence="2 3">
    <name type="scientific">Xanthoceras sorbifolium</name>
    <dbReference type="NCBI Taxonomy" id="99658"/>
    <lineage>
        <taxon>Eukaryota</taxon>
        <taxon>Viridiplantae</taxon>
        <taxon>Streptophyta</taxon>
        <taxon>Embryophyta</taxon>
        <taxon>Tracheophyta</taxon>
        <taxon>Spermatophyta</taxon>
        <taxon>Magnoliopsida</taxon>
        <taxon>eudicotyledons</taxon>
        <taxon>Gunneridae</taxon>
        <taxon>Pentapetalae</taxon>
        <taxon>rosids</taxon>
        <taxon>malvids</taxon>
        <taxon>Sapindales</taxon>
        <taxon>Sapindaceae</taxon>
        <taxon>Xanthoceroideae</taxon>
        <taxon>Xanthoceras</taxon>
    </lineage>
</organism>
<keyword evidence="1" id="KW-1133">Transmembrane helix</keyword>
<protein>
    <submittedName>
        <fullName evidence="2">Uncharacterized protein</fullName>
    </submittedName>
</protein>
<reference evidence="2 3" key="1">
    <citation type="submission" date="2021-02" db="EMBL/GenBank/DDBJ databases">
        <title>Plant Genome Project.</title>
        <authorList>
            <person name="Zhang R.-G."/>
        </authorList>
    </citation>
    <scope>NUCLEOTIDE SEQUENCE [LARGE SCALE GENOMIC DNA]</scope>
    <source>
        <tissue evidence="2">Leaves</tissue>
    </source>
</reference>
<sequence>MSSNNAINLSSIQQTSHVNQLSLATLGKSIAISGLVLFLFYTLMYNHPYKPSSDIFTPFIEQKWPSNSPYNVTNPPTNISHIMFVLAGSIKTWNYRKPYIEAWWRPNRTRGNLWLDVAPTEYLLPWSPSSPPFRINEDVTQLKNIHSKMVDPIQVRMYRSILETFKLGENKDVRWYVMADDDSLIFVDNLVEMLGRYDHNKYYYIGKNSECVHSNFQFSFDMGYGGAGYALSYALVEVLASNIDGCIERYQHLITSDYMSQSCLADLGVDLTIEMGLHQIDLVGDISGLLSAHPKTPLISLHHFDTINPIFPSKNQSESINHLMEAANIDQSRLLQQTICYYRPSNWTFSISWGYSAHVYESILPRSILRKPLETFKPWQKVRPPFFMFTTRWPSDDPCQAPHVFFLETIQNNDRDNLVLTSYVRSSPRNLRACSSNANQSAEPVSRIRVFSSAPARKEYGKIECCDVEYVAGNDTADVKLRACMKGEMLA</sequence>